<proteinExistence type="predicted"/>
<keyword evidence="6" id="KW-0472">Membrane</keyword>
<evidence type="ECO:0000256" key="6">
    <source>
        <dbReference type="SAM" id="Phobius"/>
    </source>
</evidence>
<dbReference type="STRING" id="28573.A0A0U1LPM2"/>
<comment type="subunit">
    <text evidence="1">Interacts with lipid droplet proteins.</text>
</comment>
<dbReference type="GO" id="GO:0005634">
    <property type="term" value="C:nucleus"/>
    <property type="evidence" value="ECO:0007669"/>
    <property type="project" value="TreeGrafter"/>
</dbReference>
<evidence type="ECO:0000313" key="7">
    <source>
        <dbReference type="EMBL" id="CRG85104.1"/>
    </source>
</evidence>
<evidence type="ECO:0000256" key="4">
    <source>
        <dbReference type="ARBA" id="ARBA00043897"/>
    </source>
</evidence>
<dbReference type="EMBL" id="CVMT01000002">
    <property type="protein sequence ID" value="CRG85104.1"/>
    <property type="molecule type" value="Genomic_DNA"/>
</dbReference>
<dbReference type="PANTHER" id="PTHR31859">
    <property type="entry name" value="TETRATRICOPEPTIDE REPEAT PROTEIN 39 FAMILY MEMBER"/>
    <property type="match status" value="1"/>
</dbReference>
<keyword evidence="6" id="KW-0812">Transmembrane</keyword>
<feature type="transmembrane region" description="Helical" evidence="6">
    <location>
        <begin position="302"/>
        <end position="320"/>
    </location>
</feature>
<evidence type="ECO:0000313" key="8">
    <source>
        <dbReference type="Proteomes" id="UP000054383"/>
    </source>
</evidence>
<evidence type="ECO:0000256" key="1">
    <source>
        <dbReference type="ARBA" id="ARBA00011408"/>
    </source>
</evidence>
<dbReference type="Proteomes" id="UP000054383">
    <property type="component" value="Unassembled WGS sequence"/>
</dbReference>
<evidence type="ECO:0000256" key="2">
    <source>
        <dbReference type="ARBA" id="ARBA00018424"/>
    </source>
</evidence>
<sequence length="708" mass="79260">MYRVGSWLSGRKSGNSSSQSLDSAVQVQDLEHAMAAATLILNDDVEGAETGLNKGDSTFHKTGKGVVGFIRATLGFEQEIMRQAAERLADAENSAYNDQQKTVHVSSTPNAFHSQIYGAGAEYVLCQAMVQIMAAVVGVLNESLTESLKGFYKMRKAYMALDGILRMEERHLQTARSKTIAALQLEDKVLSSTPSSAYSPTISTEELTKDTVKLSVVDKSLTSSSPGIPGTPLGETFSHGPESAEFSHPIDAFIHSAASLCFGMLLLILSMIPPTFSRLLAIIGFKGDKERGLRMLWQASKFDSLVGAIAAFGILGYYNGFVRFCDIIPDATNEDELEIEGYPVDRLTSLLQKMRKRYPNSQLWLLEESRMKGANRDLETALDMLKNCDKSPLKQVEGLQTFEKSLDAMYLHRYEECAESFISCVELNSWSPALYYYIAGAAYLVLYRQSSATSAAEATVYAEKARENLRKAPTLAGKKRLMARPLPFDVFVTRKVAKWEARAKDWGVDLVDAVGVDPIEEMIFFWNGYNRMKEEGLEDSLRNLSWSETEANKTWNKESEDEKAILSLLRAGVLRALRKHQAAKEILQHKVLTQDRTLFKGHLRDDWILPVAHFEMASNLWMERPSYVATHGRSEYALKTTVSRTSTEYGVKEEEEVEREKVRECEEHLEKIAKWESYDLDTRVGLKVTAAREAVRKWHLAHPAAAST</sequence>
<feature type="transmembrane region" description="Helical" evidence="6">
    <location>
        <begin position="257"/>
        <end position="281"/>
    </location>
</feature>
<dbReference type="Pfam" id="PF10300">
    <property type="entry name" value="Iml2-TPR_39"/>
    <property type="match status" value="1"/>
</dbReference>
<evidence type="ECO:0000256" key="3">
    <source>
        <dbReference type="ARBA" id="ARBA00019539"/>
    </source>
</evidence>
<dbReference type="GO" id="GO:0005741">
    <property type="term" value="C:mitochondrial outer membrane"/>
    <property type="evidence" value="ECO:0007669"/>
    <property type="project" value="TreeGrafter"/>
</dbReference>
<dbReference type="GO" id="GO:0005829">
    <property type="term" value="C:cytosol"/>
    <property type="evidence" value="ECO:0007669"/>
    <property type="project" value="TreeGrafter"/>
</dbReference>
<comment type="function">
    <text evidence="4">Inclusion body (IB) resident protein that interacts strongly with lipid droplet (LD) proteins. Involved in LD-mediated IB clearing after protein folding stress, probably by enabling access to the IBs of an LD-stored soluble sterol derivative that acts as a chaperone in inclusion clearing.</text>
</comment>
<dbReference type="InterPro" id="IPR019412">
    <property type="entry name" value="IML2/TPR_39"/>
</dbReference>
<protein>
    <recommendedName>
        <fullName evidence="2">Inclusion body clearance protein IML2</fullName>
    </recommendedName>
    <alternativeName>
        <fullName evidence="3">Inclusion body clearance protein iml2</fullName>
    </alternativeName>
</protein>
<name>A0A0U1LPM2_TALIS</name>
<organism evidence="7 8">
    <name type="scientific">Talaromyces islandicus</name>
    <name type="common">Penicillium islandicum</name>
    <dbReference type="NCBI Taxonomy" id="28573"/>
    <lineage>
        <taxon>Eukaryota</taxon>
        <taxon>Fungi</taxon>
        <taxon>Dikarya</taxon>
        <taxon>Ascomycota</taxon>
        <taxon>Pezizomycotina</taxon>
        <taxon>Eurotiomycetes</taxon>
        <taxon>Eurotiomycetidae</taxon>
        <taxon>Eurotiales</taxon>
        <taxon>Trichocomaceae</taxon>
        <taxon>Talaromyces</taxon>
        <taxon>Talaromyces sect. Islandici</taxon>
    </lineage>
</organism>
<dbReference type="AlphaFoldDB" id="A0A0U1LPM2"/>
<dbReference type="PANTHER" id="PTHR31859:SF1">
    <property type="entry name" value="TETRATRICOPEPTIDE REPEAT PROTEIN 39C"/>
    <property type="match status" value="1"/>
</dbReference>
<dbReference type="OrthoDB" id="2154985at2759"/>
<dbReference type="OMA" id="WNGYNRM"/>
<keyword evidence="8" id="KW-1185">Reference proteome</keyword>
<keyword evidence="6" id="KW-1133">Transmembrane helix</keyword>
<reference evidence="7 8" key="1">
    <citation type="submission" date="2015-04" db="EMBL/GenBank/DDBJ databases">
        <authorList>
            <person name="Syromyatnikov M.Y."/>
            <person name="Popov V.N."/>
        </authorList>
    </citation>
    <scope>NUCLEOTIDE SEQUENCE [LARGE SCALE GENOMIC DNA]</scope>
    <source>
        <strain evidence="7">WF-38-12</strain>
    </source>
</reference>
<gene>
    <name evidence="7" type="ORF">PISL3812_02237</name>
</gene>
<feature type="region of interest" description="Disordered" evidence="5">
    <location>
        <begin position="1"/>
        <end position="20"/>
    </location>
</feature>
<evidence type="ECO:0000256" key="5">
    <source>
        <dbReference type="SAM" id="MobiDB-lite"/>
    </source>
</evidence>
<accession>A0A0U1LPM2</accession>